<evidence type="ECO:0000259" key="2">
    <source>
        <dbReference type="Pfam" id="PF13338"/>
    </source>
</evidence>
<evidence type="ECO:0000259" key="1">
    <source>
        <dbReference type="Pfam" id="PF04480"/>
    </source>
</evidence>
<organism evidence="3 4">
    <name type="scientific">Microcella pacifica</name>
    <dbReference type="NCBI Taxonomy" id="2591847"/>
    <lineage>
        <taxon>Bacteria</taxon>
        <taxon>Bacillati</taxon>
        <taxon>Actinomycetota</taxon>
        <taxon>Actinomycetes</taxon>
        <taxon>Micrococcales</taxon>
        <taxon>Microbacteriaceae</taxon>
        <taxon>Microcella</taxon>
    </lineage>
</organism>
<evidence type="ECO:0000313" key="3">
    <source>
        <dbReference type="EMBL" id="NHF64028.1"/>
    </source>
</evidence>
<comment type="caution">
    <text evidence="3">The sequence shown here is derived from an EMBL/GenBank/DDBJ whole genome shotgun (WGS) entry which is preliminary data.</text>
</comment>
<feature type="domain" description="AbiEi antitoxin N-terminal" evidence="2">
    <location>
        <begin position="3"/>
        <end position="49"/>
    </location>
</feature>
<keyword evidence="4" id="KW-1185">Reference proteome</keyword>
<dbReference type="AlphaFoldDB" id="A0A9E5JNN2"/>
<dbReference type="Pfam" id="PF13338">
    <property type="entry name" value="AbiEi_4"/>
    <property type="match status" value="1"/>
</dbReference>
<accession>A0A9E5JNN2</accession>
<dbReference type="Gene3D" id="3.40.960.10">
    <property type="entry name" value="VSR Endonuclease"/>
    <property type="match status" value="1"/>
</dbReference>
<sequence>MHALDLLLRRHGGIASLAELRASPTRQRALARAAERGTIRRVRRGVYAVRDAPLDVLRAATIGGRLTGVSALRHYGLWVPPRPYADELHVEVRVAITVFERRRDARVHWTRERTAPQFGVAPLESVLARAASTLPRALAVAVLDSALRSTPMTPVELLMESTTWRPAARAAAALADERSESGTESVLRVLLLEAGIPSTPQPALPTGDHHRADLLIGDRLLIECDSEAHHAEPSTRRADAARDALLTSIGFIVLRYDYRRVFNDPAGVIAEIAAVVERGDHVSAGPTHRP</sequence>
<protein>
    <submittedName>
        <fullName evidence="3">DUF559 domain-containing protein</fullName>
    </submittedName>
</protein>
<dbReference type="Pfam" id="PF04480">
    <property type="entry name" value="DUF559"/>
    <property type="match status" value="1"/>
</dbReference>
<dbReference type="EMBL" id="VIKT02000030">
    <property type="protein sequence ID" value="NHF64028.1"/>
    <property type="molecule type" value="Genomic_DNA"/>
</dbReference>
<feature type="domain" description="DUF559" evidence="1">
    <location>
        <begin position="218"/>
        <end position="276"/>
    </location>
</feature>
<dbReference type="Proteomes" id="UP000818266">
    <property type="component" value="Unassembled WGS sequence"/>
</dbReference>
<dbReference type="OrthoDB" id="2594539at2"/>
<dbReference type="InterPro" id="IPR007569">
    <property type="entry name" value="DUF559"/>
</dbReference>
<dbReference type="InterPro" id="IPR025159">
    <property type="entry name" value="AbiEi_N"/>
</dbReference>
<evidence type="ECO:0000313" key="4">
    <source>
        <dbReference type="Proteomes" id="UP000818266"/>
    </source>
</evidence>
<reference evidence="3 4" key="1">
    <citation type="submission" date="2020-03" db="EMBL/GenBank/DDBJ databases">
        <title>Chryseoglobus sp. isolated from a deep-sea seamount.</title>
        <authorList>
            <person name="Zhang D.-C."/>
        </authorList>
    </citation>
    <scope>NUCLEOTIDE SEQUENCE [LARGE SCALE GENOMIC DNA]</scope>
    <source>
        <strain evidence="3 4">KN1116</strain>
    </source>
</reference>
<dbReference type="RefSeq" id="WP_152582731.1">
    <property type="nucleotide sequence ID" value="NZ_VIKT02000030.1"/>
</dbReference>
<gene>
    <name evidence="3" type="ORF">FK219_012420</name>
</gene>
<proteinExistence type="predicted"/>
<name>A0A9E5JNN2_9MICO</name>